<accession>A0A0U1NN09</accession>
<evidence type="ECO:0000313" key="1">
    <source>
        <dbReference type="EMBL" id="CRK76082.1"/>
    </source>
</evidence>
<dbReference type="EMBL" id="CVQV01000012">
    <property type="protein sequence ID" value="CRK76082.1"/>
    <property type="molecule type" value="Genomic_DNA"/>
</dbReference>
<dbReference type="AlphaFoldDB" id="A0A0U1NN09"/>
<sequence>MRQLREDTHLILDGEVRVYRRERSKRWQAAFEIDGHTIRVSTGKRDLA</sequence>
<name>A0A0U1NN09_9RHOB</name>
<proteinExistence type="predicted"/>
<keyword evidence="2" id="KW-1185">Reference proteome</keyword>
<reference evidence="1 2" key="1">
    <citation type="submission" date="2015-04" db="EMBL/GenBank/DDBJ databases">
        <authorList>
            <person name="Syromyatnikov M.Y."/>
            <person name="Popov V.N."/>
        </authorList>
    </citation>
    <scope>NUCLEOTIDE SEQUENCE [LARGE SCALE GENOMIC DNA]</scope>
    <source>
        <strain evidence="1 2">CECT 5292</strain>
    </source>
</reference>
<organism evidence="1 2">
    <name type="scientific">Nereida ignava</name>
    <dbReference type="NCBI Taxonomy" id="282199"/>
    <lineage>
        <taxon>Bacteria</taxon>
        <taxon>Pseudomonadati</taxon>
        <taxon>Pseudomonadota</taxon>
        <taxon>Alphaproteobacteria</taxon>
        <taxon>Rhodobacterales</taxon>
        <taxon>Roseobacteraceae</taxon>
        <taxon>Nereida</taxon>
    </lineage>
</organism>
<gene>
    <name evidence="1" type="ORF">NIG5292_02139</name>
</gene>
<protein>
    <submittedName>
        <fullName evidence="1">Uncharacterized protein</fullName>
    </submittedName>
</protein>
<dbReference type="STRING" id="282199.GCA_001049735_02138"/>
<dbReference type="RefSeq" id="WP_233488213.1">
    <property type="nucleotide sequence ID" value="NZ_CVPC01000012.1"/>
</dbReference>
<evidence type="ECO:0000313" key="2">
    <source>
        <dbReference type="Proteomes" id="UP000048949"/>
    </source>
</evidence>
<dbReference type="Proteomes" id="UP000048949">
    <property type="component" value="Unassembled WGS sequence"/>
</dbReference>